<dbReference type="GO" id="GO:0005829">
    <property type="term" value="C:cytosol"/>
    <property type="evidence" value="ECO:0007669"/>
    <property type="project" value="TreeGrafter"/>
</dbReference>
<dbReference type="InterPro" id="IPR000845">
    <property type="entry name" value="Nucleoside_phosphorylase_d"/>
</dbReference>
<dbReference type="EMBL" id="VJZD01000115">
    <property type="protein sequence ID" value="MPY34491.1"/>
    <property type="molecule type" value="Genomic_DNA"/>
</dbReference>
<dbReference type="CDD" id="cd09008">
    <property type="entry name" value="MTAN"/>
    <property type="match status" value="1"/>
</dbReference>
<feature type="compositionally biased region" description="Pro residues" evidence="1">
    <location>
        <begin position="624"/>
        <end position="634"/>
    </location>
</feature>
<dbReference type="GO" id="GO:0005524">
    <property type="term" value="F:ATP binding"/>
    <property type="evidence" value="ECO:0007669"/>
    <property type="project" value="InterPro"/>
</dbReference>
<protein>
    <recommendedName>
        <fullName evidence="2">Protein kinase domain-containing protein</fullName>
    </recommendedName>
</protein>
<dbReference type="InterPro" id="IPR000719">
    <property type="entry name" value="Prot_kinase_dom"/>
</dbReference>
<dbReference type="GO" id="GO:0008782">
    <property type="term" value="F:adenosylhomocysteine nucleosidase activity"/>
    <property type="evidence" value="ECO:0007669"/>
    <property type="project" value="TreeGrafter"/>
</dbReference>
<evidence type="ECO:0000313" key="4">
    <source>
        <dbReference type="Proteomes" id="UP000325849"/>
    </source>
</evidence>
<dbReference type="AlphaFoldDB" id="A0A5N8VH35"/>
<dbReference type="PANTHER" id="PTHR46832:SF1">
    <property type="entry name" value="5'-METHYLTHIOADENOSINE_S-ADENOSYLHOMOCYSTEINE NUCLEOSIDASE"/>
    <property type="match status" value="1"/>
</dbReference>
<accession>A0A5N8VH35</accession>
<dbReference type="OrthoDB" id="44283at2"/>
<dbReference type="GO" id="GO:0009116">
    <property type="term" value="P:nucleoside metabolic process"/>
    <property type="evidence" value="ECO:0007669"/>
    <property type="project" value="InterPro"/>
</dbReference>
<dbReference type="SUPFAM" id="SSF56112">
    <property type="entry name" value="Protein kinase-like (PK-like)"/>
    <property type="match status" value="1"/>
</dbReference>
<feature type="domain" description="Protein kinase" evidence="2">
    <location>
        <begin position="422"/>
        <end position="677"/>
    </location>
</feature>
<evidence type="ECO:0000256" key="1">
    <source>
        <dbReference type="SAM" id="MobiDB-lite"/>
    </source>
</evidence>
<dbReference type="SUPFAM" id="SSF53167">
    <property type="entry name" value="Purine and uridine phosphorylases"/>
    <property type="match status" value="1"/>
</dbReference>
<dbReference type="Proteomes" id="UP000325849">
    <property type="component" value="Unassembled WGS sequence"/>
</dbReference>
<comment type="caution">
    <text evidence="3">The sequence shown here is derived from an EMBL/GenBank/DDBJ whole genome shotgun (WGS) entry which is preliminary data.</text>
</comment>
<dbReference type="Gene3D" id="1.10.510.10">
    <property type="entry name" value="Transferase(Phosphotransferase) domain 1"/>
    <property type="match status" value="1"/>
</dbReference>
<dbReference type="GO" id="GO:0004672">
    <property type="term" value="F:protein kinase activity"/>
    <property type="evidence" value="ECO:0007669"/>
    <property type="project" value="InterPro"/>
</dbReference>
<name>A0A5N8VH35_9ACTN</name>
<feature type="region of interest" description="Disordered" evidence="1">
    <location>
        <begin position="324"/>
        <end position="391"/>
    </location>
</feature>
<dbReference type="InterPro" id="IPR035994">
    <property type="entry name" value="Nucleoside_phosphorylase_sf"/>
</dbReference>
<dbReference type="GO" id="GO:0008930">
    <property type="term" value="F:methylthioadenosine nucleosidase activity"/>
    <property type="evidence" value="ECO:0007669"/>
    <property type="project" value="TreeGrafter"/>
</dbReference>
<keyword evidence="4" id="KW-1185">Reference proteome</keyword>
<dbReference type="Pfam" id="PF01048">
    <property type="entry name" value="PNP_UDP_1"/>
    <property type="match status" value="1"/>
</dbReference>
<evidence type="ECO:0000313" key="3">
    <source>
        <dbReference type="EMBL" id="MPY34491.1"/>
    </source>
</evidence>
<reference evidence="3 4" key="1">
    <citation type="submission" date="2019-07" db="EMBL/GenBank/DDBJ databases">
        <title>New species of Amycolatopsis and Streptomyces.</title>
        <authorList>
            <person name="Duangmal K."/>
            <person name="Teo W.F.A."/>
            <person name="Lipun K."/>
        </authorList>
    </citation>
    <scope>NUCLEOTIDE SEQUENCE [LARGE SCALE GENOMIC DNA]</scope>
    <source>
        <strain evidence="3 4">NBRC 109810</strain>
    </source>
</reference>
<dbReference type="PROSITE" id="PS50011">
    <property type="entry name" value="PROTEIN_KINASE_DOM"/>
    <property type="match status" value="1"/>
</dbReference>
<feature type="region of interest" description="Disordered" evidence="1">
    <location>
        <begin position="620"/>
        <end position="643"/>
    </location>
</feature>
<dbReference type="GO" id="GO:0019284">
    <property type="term" value="P:L-methionine salvage from S-adenosylmethionine"/>
    <property type="evidence" value="ECO:0007669"/>
    <property type="project" value="TreeGrafter"/>
</dbReference>
<dbReference type="Gene3D" id="3.40.50.1580">
    <property type="entry name" value="Nucleoside phosphorylase domain"/>
    <property type="match status" value="1"/>
</dbReference>
<proteinExistence type="predicted"/>
<dbReference type="InterPro" id="IPR011009">
    <property type="entry name" value="Kinase-like_dom_sf"/>
</dbReference>
<dbReference type="PANTHER" id="PTHR46832">
    <property type="entry name" value="5'-METHYLTHIOADENOSINE/S-ADENOSYLHOMOCYSTEINE NUCLEOSIDASE"/>
    <property type="match status" value="1"/>
</dbReference>
<organism evidence="3 4">
    <name type="scientific">Streptomyces adustus</name>
    <dbReference type="NCBI Taxonomy" id="1609272"/>
    <lineage>
        <taxon>Bacteria</taxon>
        <taxon>Bacillati</taxon>
        <taxon>Actinomycetota</taxon>
        <taxon>Actinomycetes</taxon>
        <taxon>Kitasatosporales</taxon>
        <taxon>Streptomycetaceae</taxon>
        <taxon>Streptomyces</taxon>
    </lineage>
</organism>
<feature type="compositionally biased region" description="Pro residues" evidence="1">
    <location>
        <begin position="337"/>
        <end position="356"/>
    </location>
</feature>
<gene>
    <name evidence="3" type="ORF">FNH09_25580</name>
</gene>
<sequence length="680" mass="72052">MVACLGVRGAVRQVIRKYLSGGNTVNGTRTPTGPVLVLTALPVEYRAVRERLVSVRRGPSHQGTVFEAGWLNGTPWQIVLAQTGAGNHASAVLTSRAIEAFDPCALFFVGVAGGLRPDIALGDVVVATKVYAYHGGKETDGGFAARPVSWQAPHELEQLARFVDRDGAWAGARPRTGGGHAPPAVHFKPIAAGEVVSDAQESALRRMLDRHYQDAVAVEMEGAGVAQAAHLSNRLPALIVRGISDRADGTKRRSDAADWQTVAARNAAAFACSVVRELEAGGEEPYGSLDPYAFLDPYTASDPDGLLVPDGFFVPEDFRVPGARPSASLAHRSESAPPLPYGAPAHPAPSPWPSPTSPRQASPYPAPYPSTPPSAGADGQPWTPGQPWTGGRTVSTPACRYLVHDELLDEQPAPDHALVRHQAVACRLEPSAAGTASPYVWLRHAEVRLPTPDALDALAALGREHDLLGRIHQRARGLPGPGRYERIGDRRAVLALPWPLTRSGRRCGTLHSGWLADRSAPLNANRLARLLAAIAGLCDTLAALHRARATHRHLDPTVVLEQDDGRLILRDLGLAAHAPCPGEGPTLYRAPEQWRGGHRPGLVGPPADVYQLAALTYHLATGRPPEPGGAPPPSSRLERAPVGLDRAVRAALAEDPGERPAARALGTALRAARDDLLGAA</sequence>
<evidence type="ECO:0000259" key="2">
    <source>
        <dbReference type="PROSITE" id="PS50011"/>
    </source>
</evidence>